<feature type="region of interest" description="Disordered" evidence="1">
    <location>
        <begin position="158"/>
        <end position="177"/>
    </location>
</feature>
<sequence>MISLIEARCIVCRLIFCCGDCRRKHEENTHGLTYDCSICRGNRFLCKPELLNEDFVLHLTEHLPLQCKKCNKLFTKMEDLTDIEKCSTISELIESNVEDKKEEDLEEKFDSLYEKVNSDGENFEAIVLINNSTKTAIITPIVRNKGLVDYESSDAEWEDSPKQAVATPHPKMNPTSTFKRAATPHIRKLLVRQKHVEIDDYTPNQDNYKESPVNGKTPLRNNNLEIPEPDQKMTTPTSQLPHVLKLAEAVTTSTPTHPGAWSMFTGPGTESPLSEIEQTGSPAGSIDIEPSRTDESNQPKLKGIISRVKLGTQDSSEKQVTFQDSDHLVESSVKSKRVKFAEDTIFKPEPGIKRVFKKPRRMLTPGRQRPKISHNPRFQALINRFECQRLSLTQTPVIKKDEQSIESTPPGHSLARAINFKDDSPTVESETQSKEANELFKTCVDSPAPMNNAITSLTTNIAGTLQTCLTSVLRSTDEETEIQFKFVISKKKVSVNRIADNGNLENCTEIERGEQSNKENIWSTVAKAVKNVFWGNQDNRSNEATPYSSIASNDTTSSSASKRKFEEMSDSELSPLNHKRHKYEGRIRGRPPLNRLRTCSVSCLRSSHSAEQHSMLKELSMFQEDQNMNCSF</sequence>
<dbReference type="Proteomes" id="UP001652582">
    <property type="component" value="Chromosome 16"/>
</dbReference>
<name>A0ABM3LSK9_BICAN</name>
<evidence type="ECO:0000256" key="1">
    <source>
        <dbReference type="SAM" id="MobiDB-lite"/>
    </source>
</evidence>
<evidence type="ECO:0000313" key="2">
    <source>
        <dbReference type="Proteomes" id="UP001652582"/>
    </source>
</evidence>
<gene>
    <name evidence="3" type="primary">LOC112054050</name>
</gene>
<dbReference type="RefSeq" id="XP_052742065.1">
    <property type="nucleotide sequence ID" value="XM_052886105.1"/>
</dbReference>
<feature type="region of interest" description="Disordered" evidence="1">
    <location>
        <begin position="543"/>
        <end position="579"/>
    </location>
</feature>
<evidence type="ECO:0000313" key="3">
    <source>
        <dbReference type="RefSeq" id="XP_052742065.1"/>
    </source>
</evidence>
<organism evidence="2 3">
    <name type="scientific">Bicyclus anynana</name>
    <name type="common">Squinting bush brown butterfly</name>
    <dbReference type="NCBI Taxonomy" id="110368"/>
    <lineage>
        <taxon>Eukaryota</taxon>
        <taxon>Metazoa</taxon>
        <taxon>Ecdysozoa</taxon>
        <taxon>Arthropoda</taxon>
        <taxon>Hexapoda</taxon>
        <taxon>Insecta</taxon>
        <taxon>Pterygota</taxon>
        <taxon>Neoptera</taxon>
        <taxon>Endopterygota</taxon>
        <taxon>Lepidoptera</taxon>
        <taxon>Glossata</taxon>
        <taxon>Ditrysia</taxon>
        <taxon>Papilionoidea</taxon>
        <taxon>Nymphalidae</taxon>
        <taxon>Satyrinae</taxon>
        <taxon>Satyrini</taxon>
        <taxon>Mycalesina</taxon>
        <taxon>Bicyclus</taxon>
    </lineage>
</organism>
<feature type="region of interest" description="Disordered" evidence="1">
    <location>
        <begin position="268"/>
        <end position="298"/>
    </location>
</feature>
<protein>
    <submittedName>
        <fullName evidence="3">Uncharacterized protein LOC112054050 isoform X1</fullName>
    </submittedName>
</protein>
<accession>A0ABM3LSK9</accession>
<feature type="compositionally biased region" description="Low complexity" evidence="1">
    <location>
        <begin position="548"/>
        <end position="560"/>
    </location>
</feature>
<keyword evidence="2" id="KW-1185">Reference proteome</keyword>
<reference evidence="3" key="1">
    <citation type="submission" date="2025-08" db="UniProtKB">
        <authorList>
            <consortium name="RefSeq"/>
        </authorList>
    </citation>
    <scope>IDENTIFICATION</scope>
</reference>
<feature type="region of interest" description="Disordered" evidence="1">
    <location>
        <begin position="202"/>
        <end position="237"/>
    </location>
</feature>
<proteinExistence type="predicted"/>
<dbReference type="GeneID" id="112054050"/>